<evidence type="ECO:0000313" key="2">
    <source>
        <dbReference type="Proteomes" id="UP000315235"/>
    </source>
</evidence>
<sequence>MDTVIALVGAMLFTLLATLVLAPSEEVAQHHAHQLLQQARANVAPLNVRHASLATRHTQVSDVDVQAWQDKRNERFVF</sequence>
<dbReference type="RefSeq" id="WP_143489824.1">
    <property type="nucleotide sequence ID" value="NZ_VJOY01000017.1"/>
</dbReference>
<dbReference type="Proteomes" id="UP000315235">
    <property type="component" value="Unassembled WGS sequence"/>
</dbReference>
<name>A0A553GUT4_9PSED</name>
<dbReference type="EMBL" id="VJOY01000017">
    <property type="protein sequence ID" value="TRX73278.1"/>
    <property type="molecule type" value="Genomic_DNA"/>
</dbReference>
<dbReference type="AlphaFoldDB" id="A0A553GUT4"/>
<reference evidence="1 2" key="1">
    <citation type="submission" date="2019-07" db="EMBL/GenBank/DDBJ databases">
        <title>Pseudomonas mangiferae sp. nov., isolated from bark of mango tree in Thailand.</title>
        <authorList>
            <person name="Srisuk N."/>
            <person name="Anurat P."/>
        </authorList>
    </citation>
    <scope>NUCLEOTIDE SEQUENCE [LARGE SCALE GENOMIC DNA]</scope>
    <source>
        <strain evidence="1 2">DMKU_BBB3-04</strain>
    </source>
</reference>
<accession>A0A553GUT4</accession>
<keyword evidence="2" id="KW-1185">Reference proteome</keyword>
<comment type="caution">
    <text evidence="1">The sequence shown here is derived from an EMBL/GenBank/DDBJ whole genome shotgun (WGS) entry which is preliminary data.</text>
</comment>
<evidence type="ECO:0000313" key="1">
    <source>
        <dbReference type="EMBL" id="TRX73278.1"/>
    </source>
</evidence>
<proteinExistence type="predicted"/>
<gene>
    <name evidence="1" type="ORF">FM069_18345</name>
</gene>
<protein>
    <submittedName>
        <fullName evidence="1">Uncharacterized protein</fullName>
    </submittedName>
</protein>
<organism evidence="1 2">
    <name type="scientific">Pseudomonas mangiferae</name>
    <dbReference type="NCBI Taxonomy" id="2593654"/>
    <lineage>
        <taxon>Bacteria</taxon>
        <taxon>Pseudomonadati</taxon>
        <taxon>Pseudomonadota</taxon>
        <taxon>Gammaproteobacteria</taxon>
        <taxon>Pseudomonadales</taxon>
        <taxon>Pseudomonadaceae</taxon>
        <taxon>Pseudomonas</taxon>
    </lineage>
</organism>